<evidence type="ECO:0000313" key="2">
    <source>
        <dbReference type="Proteomes" id="UP000199163"/>
    </source>
</evidence>
<gene>
    <name evidence="1" type="ORF">SAMN05192534_11423</name>
</gene>
<keyword evidence="2" id="KW-1185">Reference proteome</keyword>
<dbReference type="EMBL" id="FNDK01000014">
    <property type="protein sequence ID" value="SDH88907.1"/>
    <property type="molecule type" value="Genomic_DNA"/>
</dbReference>
<evidence type="ECO:0000313" key="1">
    <source>
        <dbReference type="EMBL" id="SDH88907.1"/>
    </source>
</evidence>
<organism evidence="1 2">
    <name type="scientific">Alteribacillus persepolensis</name>
    <dbReference type="NCBI Taxonomy" id="568899"/>
    <lineage>
        <taxon>Bacteria</taxon>
        <taxon>Bacillati</taxon>
        <taxon>Bacillota</taxon>
        <taxon>Bacilli</taxon>
        <taxon>Bacillales</taxon>
        <taxon>Bacillaceae</taxon>
        <taxon>Alteribacillus</taxon>
    </lineage>
</organism>
<protein>
    <submittedName>
        <fullName evidence="1">Uncharacterized protein</fullName>
    </submittedName>
</protein>
<sequence>MLQGEGDWQKKASGPSFLHGYTLAQIDYRCSQRVEQVRICAARQSRVPKGFMSNKFL</sequence>
<proteinExistence type="predicted"/>
<dbReference type="AlphaFoldDB" id="A0A1G8G3I5"/>
<dbReference type="Proteomes" id="UP000199163">
    <property type="component" value="Unassembled WGS sequence"/>
</dbReference>
<reference evidence="1 2" key="1">
    <citation type="submission" date="2016-10" db="EMBL/GenBank/DDBJ databases">
        <authorList>
            <person name="de Groot N.N."/>
        </authorList>
    </citation>
    <scope>NUCLEOTIDE SEQUENCE [LARGE SCALE GENOMIC DNA]</scope>
    <source>
        <strain evidence="1 2">DSM 21632</strain>
    </source>
</reference>
<name>A0A1G8G3I5_9BACI</name>
<accession>A0A1G8G3I5</accession>